<dbReference type="Pfam" id="PF10166">
    <property type="entry name" value="DUF2368"/>
    <property type="match status" value="1"/>
</dbReference>
<dbReference type="AlphaFoldDB" id="A0AAW2YX62"/>
<proteinExistence type="predicted"/>
<keyword evidence="1" id="KW-0472">Membrane</keyword>
<keyword evidence="1" id="KW-0812">Transmembrane</keyword>
<feature type="transmembrane region" description="Helical" evidence="1">
    <location>
        <begin position="45"/>
        <end position="64"/>
    </location>
</feature>
<dbReference type="InterPro" id="IPR019319">
    <property type="entry name" value="Plg-R(KT)"/>
</dbReference>
<dbReference type="EMBL" id="JAOPGA020000789">
    <property type="protein sequence ID" value="KAL0481745.1"/>
    <property type="molecule type" value="Genomic_DNA"/>
</dbReference>
<dbReference type="Proteomes" id="UP001431209">
    <property type="component" value="Unassembled WGS sequence"/>
</dbReference>
<sequence length="118" mass="13777">MTETSIQESSNTSDVFAPENERFVHWYKASELNLAMNIAKSRERFRWSVGYLGLISAGTCMYWAKTLKFPLPMLLPISAVTMYTSWEYDLGYGSRLNRLSREADSIITKERYKYFGKY</sequence>
<gene>
    <name evidence="2" type="ORF">AKO1_012375</name>
</gene>
<organism evidence="2 3">
    <name type="scientific">Acrasis kona</name>
    <dbReference type="NCBI Taxonomy" id="1008807"/>
    <lineage>
        <taxon>Eukaryota</taxon>
        <taxon>Discoba</taxon>
        <taxon>Heterolobosea</taxon>
        <taxon>Tetramitia</taxon>
        <taxon>Eutetramitia</taxon>
        <taxon>Acrasidae</taxon>
        <taxon>Acrasis</taxon>
    </lineage>
</organism>
<dbReference type="GO" id="GO:0005886">
    <property type="term" value="C:plasma membrane"/>
    <property type="evidence" value="ECO:0007669"/>
    <property type="project" value="InterPro"/>
</dbReference>
<protein>
    <submittedName>
        <fullName evidence="2">Plasminogen receptor</fullName>
    </submittedName>
</protein>
<evidence type="ECO:0000256" key="1">
    <source>
        <dbReference type="SAM" id="Phobius"/>
    </source>
</evidence>
<keyword evidence="1" id="KW-1133">Transmembrane helix</keyword>
<evidence type="ECO:0000313" key="2">
    <source>
        <dbReference type="EMBL" id="KAL0481745.1"/>
    </source>
</evidence>
<keyword evidence="2" id="KW-0675">Receptor</keyword>
<name>A0AAW2YX62_9EUKA</name>
<evidence type="ECO:0000313" key="3">
    <source>
        <dbReference type="Proteomes" id="UP001431209"/>
    </source>
</evidence>
<keyword evidence="3" id="KW-1185">Reference proteome</keyword>
<comment type="caution">
    <text evidence="2">The sequence shown here is derived from an EMBL/GenBank/DDBJ whole genome shotgun (WGS) entry which is preliminary data.</text>
</comment>
<accession>A0AAW2YX62</accession>
<reference evidence="2 3" key="1">
    <citation type="submission" date="2024-03" db="EMBL/GenBank/DDBJ databases">
        <title>The Acrasis kona genome and developmental transcriptomes reveal deep origins of eukaryotic multicellular pathways.</title>
        <authorList>
            <person name="Sheikh S."/>
            <person name="Fu C.-J."/>
            <person name="Brown M.W."/>
            <person name="Baldauf S.L."/>
        </authorList>
    </citation>
    <scope>NUCLEOTIDE SEQUENCE [LARGE SCALE GENOMIC DNA]</scope>
    <source>
        <strain evidence="2 3">ATCC MYA-3509</strain>
    </source>
</reference>